<sequence length="68" mass="7423">MKLLNNLVRCLWAWPGMSVTAVLMRRGTGDDINLANCIGINLANSIDINSLQKDGVRVKEPRVACGLL</sequence>
<dbReference type="EMBL" id="CM042052">
    <property type="protein sequence ID" value="KAI3720478.1"/>
    <property type="molecule type" value="Genomic_DNA"/>
</dbReference>
<name>A0ACB9BEH3_ARCLA</name>
<comment type="caution">
    <text evidence="1">The sequence shown here is derived from an EMBL/GenBank/DDBJ whole genome shotgun (WGS) entry which is preliminary data.</text>
</comment>
<organism evidence="1 2">
    <name type="scientific">Arctium lappa</name>
    <name type="common">Greater burdock</name>
    <name type="synonym">Lappa major</name>
    <dbReference type="NCBI Taxonomy" id="4217"/>
    <lineage>
        <taxon>Eukaryota</taxon>
        <taxon>Viridiplantae</taxon>
        <taxon>Streptophyta</taxon>
        <taxon>Embryophyta</taxon>
        <taxon>Tracheophyta</taxon>
        <taxon>Spermatophyta</taxon>
        <taxon>Magnoliopsida</taxon>
        <taxon>eudicotyledons</taxon>
        <taxon>Gunneridae</taxon>
        <taxon>Pentapetalae</taxon>
        <taxon>asterids</taxon>
        <taxon>campanulids</taxon>
        <taxon>Asterales</taxon>
        <taxon>Asteraceae</taxon>
        <taxon>Carduoideae</taxon>
        <taxon>Cardueae</taxon>
        <taxon>Arctiinae</taxon>
        <taxon>Arctium</taxon>
    </lineage>
</organism>
<keyword evidence="2" id="KW-1185">Reference proteome</keyword>
<reference evidence="2" key="1">
    <citation type="journal article" date="2022" name="Mol. Ecol. Resour.">
        <title>The genomes of chicory, endive, great burdock and yacon provide insights into Asteraceae palaeo-polyploidization history and plant inulin production.</title>
        <authorList>
            <person name="Fan W."/>
            <person name="Wang S."/>
            <person name="Wang H."/>
            <person name="Wang A."/>
            <person name="Jiang F."/>
            <person name="Liu H."/>
            <person name="Zhao H."/>
            <person name="Xu D."/>
            <person name="Zhang Y."/>
        </authorList>
    </citation>
    <scope>NUCLEOTIDE SEQUENCE [LARGE SCALE GENOMIC DNA]</scope>
    <source>
        <strain evidence="2">cv. Niubang</strain>
    </source>
</reference>
<evidence type="ECO:0000313" key="2">
    <source>
        <dbReference type="Proteomes" id="UP001055879"/>
    </source>
</evidence>
<reference evidence="1 2" key="2">
    <citation type="journal article" date="2022" name="Mol. Ecol. Resour.">
        <title>The genomes of chicory, endive, great burdock and yacon provide insights into Asteraceae paleo-polyploidization history and plant inulin production.</title>
        <authorList>
            <person name="Fan W."/>
            <person name="Wang S."/>
            <person name="Wang H."/>
            <person name="Wang A."/>
            <person name="Jiang F."/>
            <person name="Liu H."/>
            <person name="Zhao H."/>
            <person name="Xu D."/>
            <person name="Zhang Y."/>
        </authorList>
    </citation>
    <scope>NUCLEOTIDE SEQUENCE [LARGE SCALE GENOMIC DNA]</scope>
    <source>
        <strain evidence="2">cv. Niubang</strain>
    </source>
</reference>
<proteinExistence type="predicted"/>
<gene>
    <name evidence="1" type="ORF">L6452_21396</name>
</gene>
<evidence type="ECO:0000313" key="1">
    <source>
        <dbReference type="EMBL" id="KAI3720478.1"/>
    </source>
</evidence>
<dbReference type="Proteomes" id="UP001055879">
    <property type="component" value="Linkage Group LG06"/>
</dbReference>
<protein>
    <submittedName>
        <fullName evidence="1">Uncharacterized protein</fullName>
    </submittedName>
</protein>
<accession>A0ACB9BEH3</accession>